<keyword evidence="2" id="KW-0472">Membrane</keyword>
<feature type="compositionally biased region" description="Low complexity" evidence="1">
    <location>
        <begin position="368"/>
        <end position="389"/>
    </location>
</feature>
<keyword evidence="2" id="KW-0812">Transmembrane</keyword>
<feature type="transmembrane region" description="Helical" evidence="2">
    <location>
        <begin position="227"/>
        <end position="247"/>
    </location>
</feature>
<reference evidence="3" key="1">
    <citation type="journal article" date="2014" name="Int. J. Syst. Evol. Microbiol.">
        <title>Complete genome sequence of Corynebacterium casei LMG S-19264T (=DSM 44701T), isolated from a smear-ripened cheese.</title>
        <authorList>
            <consortium name="US DOE Joint Genome Institute (JGI-PGF)"/>
            <person name="Walter F."/>
            <person name="Albersmeier A."/>
            <person name="Kalinowski J."/>
            <person name="Ruckert C."/>
        </authorList>
    </citation>
    <scope>NUCLEOTIDE SEQUENCE</scope>
    <source>
        <strain evidence="3">JCM 4059</strain>
    </source>
</reference>
<proteinExistence type="predicted"/>
<feature type="compositionally biased region" description="Low complexity" evidence="1">
    <location>
        <begin position="396"/>
        <end position="409"/>
    </location>
</feature>
<feature type="transmembrane region" description="Helical" evidence="2">
    <location>
        <begin position="173"/>
        <end position="192"/>
    </location>
</feature>
<gene>
    <name evidence="3" type="ORF">GCM10010218_64110</name>
</gene>
<comment type="caution">
    <text evidence="3">The sequence shown here is derived from an EMBL/GenBank/DDBJ whole genome shotgun (WGS) entry which is preliminary data.</text>
</comment>
<feature type="region of interest" description="Disordered" evidence="1">
    <location>
        <begin position="367"/>
        <end position="431"/>
    </location>
</feature>
<sequence length="431" mass="45365">MPDKNPCDLIKGQAKEFCKAKPGDPPSPGKGGGGAGDGITGGASQHVQDLAEYLIKKINGLIAPKQAPLKSDSAFYEPFLWLGQHLAVAIFTCVVVICALTAWQGVPRLRQLGASTGWTLAAVVGMASVPGIVVLLNGAVSEAFTAAFDSNETTLFGAISKDMKKASDSGNPLAILIIVAALVVALGFALLVFMTRQLGILAFVCMAPLVLASLARGGDMTAVKQWAMRLLGLMFAPMVLLLVSPFVDLAKGSLVMDATLLVAADVLMLRMIFHGIPYFGPKVAGAVRSVVERNTDNRLVRDLIRAGVPDVYEQENSARALRTVDTPGRAMYKDRGVLFAAYGFKQQQRPGQLTTASAVAQVRERASRTAQLTQARQQARAAARPQAATDGPRTSAGQAAAPNPRRAPNAPQPAPARPSQAPKRSASPPTP</sequence>
<feature type="transmembrane region" description="Helical" evidence="2">
    <location>
        <begin position="115"/>
        <end position="136"/>
    </location>
</feature>
<organism evidence="3 4">
    <name type="scientific">Streptomyces mashuensis</name>
    <dbReference type="NCBI Taxonomy" id="33904"/>
    <lineage>
        <taxon>Bacteria</taxon>
        <taxon>Bacillati</taxon>
        <taxon>Actinomycetota</taxon>
        <taxon>Actinomycetes</taxon>
        <taxon>Kitasatosporales</taxon>
        <taxon>Streptomycetaceae</taxon>
        <taxon>Streptomyces</taxon>
    </lineage>
</organism>
<dbReference type="RefSeq" id="WP_190133305.1">
    <property type="nucleotide sequence ID" value="NZ_BNBD01000026.1"/>
</dbReference>
<evidence type="ECO:0000313" key="3">
    <source>
        <dbReference type="EMBL" id="GHF74169.1"/>
    </source>
</evidence>
<evidence type="ECO:0000256" key="2">
    <source>
        <dbReference type="SAM" id="Phobius"/>
    </source>
</evidence>
<keyword evidence="2" id="KW-1133">Transmembrane helix</keyword>
<feature type="compositionally biased region" description="Low complexity" evidence="1">
    <location>
        <begin position="417"/>
        <end position="431"/>
    </location>
</feature>
<feature type="transmembrane region" description="Helical" evidence="2">
    <location>
        <begin position="198"/>
        <end position="215"/>
    </location>
</feature>
<evidence type="ECO:0000256" key="1">
    <source>
        <dbReference type="SAM" id="MobiDB-lite"/>
    </source>
</evidence>
<evidence type="ECO:0000313" key="4">
    <source>
        <dbReference type="Proteomes" id="UP000638313"/>
    </source>
</evidence>
<evidence type="ECO:0008006" key="5">
    <source>
        <dbReference type="Google" id="ProtNLM"/>
    </source>
</evidence>
<accession>A0A919EGT5</accession>
<dbReference type="Proteomes" id="UP000638313">
    <property type="component" value="Unassembled WGS sequence"/>
</dbReference>
<dbReference type="AlphaFoldDB" id="A0A919EGT5"/>
<protein>
    <recommendedName>
        <fullName evidence="5">Integral membrane protein</fullName>
    </recommendedName>
</protein>
<feature type="transmembrane region" description="Helical" evidence="2">
    <location>
        <begin position="79"/>
        <end position="103"/>
    </location>
</feature>
<reference evidence="3" key="2">
    <citation type="submission" date="2020-09" db="EMBL/GenBank/DDBJ databases">
        <authorList>
            <person name="Sun Q."/>
            <person name="Ohkuma M."/>
        </authorList>
    </citation>
    <scope>NUCLEOTIDE SEQUENCE</scope>
    <source>
        <strain evidence="3">JCM 4059</strain>
    </source>
</reference>
<dbReference type="EMBL" id="BNBD01000026">
    <property type="protein sequence ID" value="GHF74169.1"/>
    <property type="molecule type" value="Genomic_DNA"/>
</dbReference>
<name>A0A919EGT5_9ACTN</name>
<keyword evidence="4" id="KW-1185">Reference proteome</keyword>
<feature type="transmembrane region" description="Helical" evidence="2">
    <location>
        <begin position="253"/>
        <end position="273"/>
    </location>
</feature>